<evidence type="ECO:0000313" key="2">
    <source>
        <dbReference type="EMBL" id="MCI29296.1"/>
    </source>
</evidence>
<proteinExistence type="predicted"/>
<feature type="region of interest" description="Disordered" evidence="1">
    <location>
        <begin position="1"/>
        <end position="28"/>
    </location>
</feature>
<sequence length="75" mass="9180">MREKARERKREGEKHKWRPNQIPRSNWVPEQGRQDNIILHNYPMETTVMELWDIFNKFWKVGEVYIPTKLDKAGK</sequence>
<evidence type="ECO:0008006" key="4">
    <source>
        <dbReference type="Google" id="ProtNLM"/>
    </source>
</evidence>
<protein>
    <recommendedName>
        <fullName evidence="4">RRM domain-containing protein</fullName>
    </recommendedName>
</protein>
<dbReference type="GO" id="GO:0003676">
    <property type="term" value="F:nucleic acid binding"/>
    <property type="evidence" value="ECO:0007669"/>
    <property type="project" value="InterPro"/>
</dbReference>
<evidence type="ECO:0000313" key="3">
    <source>
        <dbReference type="Proteomes" id="UP000265520"/>
    </source>
</evidence>
<keyword evidence="3" id="KW-1185">Reference proteome</keyword>
<dbReference type="InterPro" id="IPR035979">
    <property type="entry name" value="RBD_domain_sf"/>
</dbReference>
<reference evidence="2 3" key="1">
    <citation type="journal article" date="2018" name="Front. Plant Sci.">
        <title>Red Clover (Trifolium pratense) and Zigzag Clover (T. medium) - A Picture of Genomic Similarities and Differences.</title>
        <authorList>
            <person name="Dluhosova J."/>
            <person name="Istvanek J."/>
            <person name="Nedelnik J."/>
            <person name="Repkova J."/>
        </authorList>
    </citation>
    <scope>NUCLEOTIDE SEQUENCE [LARGE SCALE GENOMIC DNA]</scope>
    <source>
        <strain evidence="3">cv. 10/8</strain>
        <tissue evidence="2">Leaf</tissue>
    </source>
</reference>
<accession>A0A392R0F8</accession>
<feature type="compositionally biased region" description="Basic and acidic residues" evidence="1">
    <location>
        <begin position="1"/>
        <end position="14"/>
    </location>
</feature>
<evidence type="ECO:0000256" key="1">
    <source>
        <dbReference type="SAM" id="MobiDB-lite"/>
    </source>
</evidence>
<feature type="non-terminal residue" evidence="2">
    <location>
        <position position="75"/>
    </location>
</feature>
<dbReference type="SUPFAM" id="SSF54928">
    <property type="entry name" value="RNA-binding domain, RBD"/>
    <property type="match status" value="1"/>
</dbReference>
<dbReference type="Proteomes" id="UP000265520">
    <property type="component" value="Unassembled WGS sequence"/>
</dbReference>
<name>A0A392R0F8_9FABA</name>
<dbReference type="AlphaFoldDB" id="A0A392R0F8"/>
<organism evidence="2 3">
    <name type="scientific">Trifolium medium</name>
    <dbReference type="NCBI Taxonomy" id="97028"/>
    <lineage>
        <taxon>Eukaryota</taxon>
        <taxon>Viridiplantae</taxon>
        <taxon>Streptophyta</taxon>
        <taxon>Embryophyta</taxon>
        <taxon>Tracheophyta</taxon>
        <taxon>Spermatophyta</taxon>
        <taxon>Magnoliopsida</taxon>
        <taxon>eudicotyledons</taxon>
        <taxon>Gunneridae</taxon>
        <taxon>Pentapetalae</taxon>
        <taxon>rosids</taxon>
        <taxon>fabids</taxon>
        <taxon>Fabales</taxon>
        <taxon>Fabaceae</taxon>
        <taxon>Papilionoideae</taxon>
        <taxon>50 kb inversion clade</taxon>
        <taxon>NPAAA clade</taxon>
        <taxon>Hologalegina</taxon>
        <taxon>IRL clade</taxon>
        <taxon>Trifolieae</taxon>
        <taxon>Trifolium</taxon>
    </lineage>
</organism>
<dbReference type="EMBL" id="LXQA010171531">
    <property type="protein sequence ID" value="MCI29296.1"/>
    <property type="molecule type" value="Genomic_DNA"/>
</dbReference>
<comment type="caution">
    <text evidence="2">The sequence shown here is derived from an EMBL/GenBank/DDBJ whole genome shotgun (WGS) entry which is preliminary data.</text>
</comment>